<name>A0A518EKS9_9BACT</name>
<comment type="pathway">
    <text evidence="11">Sulfur metabolism; glutathione metabolism.</text>
</comment>
<reference evidence="13 14" key="1">
    <citation type="submission" date="2019-02" db="EMBL/GenBank/DDBJ databases">
        <title>Deep-cultivation of Planctomycetes and their phenomic and genomic characterization uncovers novel biology.</title>
        <authorList>
            <person name="Wiegand S."/>
            <person name="Jogler M."/>
            <person name="Boedeker C."/>
            <person name="Pinto D."/>
            <person name="Vollmers J."/>
            <person name="Rivas-Marin E."/>
            <person name="Kohn T."/>
            <person name="Peeters S.H."/>
            <person name="Heuer A."/>
            <person name="Rast P."/>
            <person name="Oberbeckmann S."/>
            <person name="Bunk B."/>
            <person name="Jeske O."/>
            <person name="Meyerdierks A."/>
            <person name="Storesund J.E."/>
            <person name="Kallscheuer N."/>
            <person name="Luecker S."/>
            <person name="Lage O.M."/>
            <person name="Pohl T."/>
            <person name="Merkel B.J."/>
            <person name="Hornburger P."/>
            <person name="Mueller R.-W."/>
            <person name="Bruemmer F."/>
            <person name="Labrenz M."/>
            <person name="Spormann A.M."/>
            <person name="Op den Camp H."/>
            <person name="Overmann J."/>
            <person name="Amann R."/>
            <person name="Jetten M.S.M."/>
            <person name="Mascher T."/>
            <person name="Medema M.H."/>
            <person name="Devos D.P."/>
            <person name="Kaster A.-K."/>
            <person name="Ovreas L."/>
            <person name="Rohde M."/>
            <person name="Galperin M.Y."/>
            <person name="Jogler C."/>
        </authorList>
    </citation>
    <scope>NUCLEOTIDE SEQUENCE [LARGE SCALE GENOMIC DNA]</scope>
    <source>
        <strain evidence="13 14">Poly30</strain>
    </source>
</reference>
<proteinExistence type="inferred from homology"/>
<dbReference type="InterPro" id="IPR000101">
    <property type="entry name" value="GGT_peptidase"/>
</dbReference>
<dbReference type="NCBIfam" id="TIGR00066">
    <property type="entry name" value="g_glut_trans"/>
    <property type="match status" value="1"/>
</dbReference>
<feature type="binding site" evidence="10">
    <location>
        <begin position="450"/>
        <end position="451"/>
    </location>
    <ligand>
        <name>L-glutamate</name>
        <dbReference type="ChEBI" id="CHEBI:29985"/>
    </ligand>
</feature>
<keyword evidence="4 11" id="KW-0808">Transferase</keyword>
<dbReference type="UniPathway" id="UPA00204"/>
<comment type="catalytic activity">
    <reaction evidence="8 11">
        <text>an N-terminal (5-L-glutamyl)-[peptide] + an alpha-amino acid = 5-L-glutamyl amino acid + an N-terminal L-alpha-aminoacyl-[peptide]</text>
        <dbReference type="Rhea" id="RHEA:23904"/>
        <dbReference type="Rhea" id="RHEA-COMP:9780"/>
        <dbReference type="Rhea" id="RHEA-COMP:9795"/>
        <dbReference type="ChEBI" id="CHEBI:77644"/>
        <dbReference type="ChEBI" id="CHEBI:78597"/>
        <dbReference type="ChEBI" id="CHEBI:78599"/>
        <dbReference type="ChEBI" id="CHEBI:78608"/>
        <dbReference type="EC" id="2.3.2.2"/>
    </reaction>
</comment>
<evidence type="ECO:0000256" key="2">
    <source>
        <dbReference type="ARBA" id="ARBA00001089"/>
    </source>
</evidence>
<dbReference type="PANTHER" id="PTHR43199:SF1">
    <property type="entry name" value="GLUTATHIONE HYDROLASE PROENZYME"/>
    <property type="match status" value="1"/>
</dbReference>
<accession>A0A518EKS9</accession>
<evidence type="ECO:0000256" key="11">
    <source>
        <dbReference type="RuleBase" id="RU368036"/>
    </source>
</evidence>
<evidence type="ECO:0000256" key="3">
    <source>
        <dbReference type="ARBA" id="ARBA00009381"/>
    </source>
</evidence>
<feature type="chain" id="PRO_5022069218" description="Glutathione hydrolase proenzyme" evidence="12">
    <location>
        <begin position="29"/>
        <end position="571"/>
    </location>
</feature>
<dbReference type="GO" id="GO:0036374">
    <property type="term" value="F:glutathione hydrolase activity"/>
    <property type="evidence" value="ECO:0007669"/>
    <property type="project" value="UniProtKB-UniRule"/>
</dbReference>
<sequence precursor="true">MAAAGLPYPGRMLHLRLLCILGAAVLVAAPTSTAQGRRDATSSEGMVVTISPDASEVGADILARGGNAVDATIATAFALAVTHPSAGNVGGGGFMLVHPSDGSPPVFIDYREKAPLSSTVDMYVDGGSRKSHRFVGVPGTVRGLSLAHEIYGTMEWAELVEPAVKLARDGFVIHANLARSLNLTLLVSHNDEFKRVYGRADGEAWEAGQRLVLTDLGETLARIRDDRTNGFYAGKTAELLSAEMERGGGYVTLEDLARYRARVRTPIQFRYRGHDVLSAPPPSSGGITLAQAMQMLEPFELRKHGRWSPAANHLIIEAMRRAYAERAAHLGDADFVEIDPKLWSAEHARDLAKSIDPEKATPSAEIGPPLTLAKESKETTHLSVMDASGMAVSNTYTLEAGYGSGVVVTGAGFLLNNEMGDFNPEPGVTNDNGRIGTAANLIAPEKRMLSSMTPTIVTKDGKVVLVTGSPGGRTIINTVLCVTLNVLEFEMGIREAVDAARMDHEWFPDRLRLMGADDENEKLAEALRAMGHDVRSSRGQGDANSILVDPAGVLRGAADDEYGAAVALPKK</sequence>
<feature type="binding site" evidence="10">
    <location>
        <position position="111"/>
    </location>
    <ligand>
        <name>L-glutamate</name>
        <dbReference type="ChEBI" id="CHEBI:29985"/>
    </ligand>
</feature>
<dbReference type="SUPFAM" id="SSF56235">
    <property type="entry name" value="N-terminal nucleophile aminohydrolases (Ntn hydrolases)"/>
    <property type="match status" value="1"/>
</dbReference>
<keyword evidence="12" id="KW-0732">Signal</keyword>
<dbReference type="InterPro" id="IPR051792">
    <property type="entry name" value="GGT_bact"/>
</dbReference>
<dbReference type="Gene3D" id="1.10.246.130">
    <property type="match status" value="1"/>
</dbReference>
<gene>
    <name evidence="13" type="primary">ggt_1</name>
    <name evidence="13" type="ORF">Poly30_01910</name>
</gene>
<evidence type="ECO:0000256" key="7">
    <source>
        <dbReference type="ARBA" id="ARBA00023315"/>
    </source>
</evidence>
<evidence type="ECO:0000313" key="13">
    <source>
        <dbReference type="EMBL" id="QDV04698.1"/>
    </source>
</evidence>
<keyword evidence="7 11" id="KW-0012">Acyltransferase</keyword>
<dbReference type="PRINTS" id="PR01210">
    <property type="entry name" value="GGTRANSPTASE"/>
</dbReference>
<evidence type="ECO:0000256" key="12">
    <source>
        <dbReference type="SAM" id="SignalP"/>
    </source>
</evidence>
<dbReference type="GO" id="GO:0006751">
    <property type="term" value="P:glutathione catabolic process"/>
    <property type="evidence" value="ECO:0007669"/>
    <property type="project" value="UniProtKB-UniRule"/>
</dbReference>
<evidence type="ECO:0000256" key="6">
    <source>
        <dbReference type="ARBA" id="ARBA00023145"/>
    </source>
</evidence>
<feature type="active site" description="Nucleophile" evidence="9">
    <location>
        <position position="379"/>
    </location>
</feature>
<comment type="similarity">
    <text evidence="3 11">Belongs to the gamma-glutamyltransferase family.</text>
</comment>
<evidence type="ECO:0000256" key="5">
    <source>
        <dbReference type="ARBA" id="ARBA00022801"/>
    </source>
</evidence>
<evidence type="ECO:0000256" key="10">
    <source>
        <dbReference type="PIRSR" id="PIRSR600101-2"/>
    </source>
</evidence>
<keyword evidence="6 11" id="KW-0865">Zymogen</keyword>
<dbReference type="Gene3D" id="3.60.20.40">
    <property type="match status" value="1"/>
</dbReference>
<feature type="binding site" evidence="10">
    <location>
        <position position="421"/>
    </location>
    <ligand>
        <name>L-glutamate</name>
        <dbReference type="ChEBI" id="CHEBI:29985"/>
    </ligand>
</feature>
<dbReference type="PANTHER" id="PTHR43199">
    <property type="entry name" value="GLUTATHIONE HYDROLASE"/>
    <property type="match status" value="1"/>
</dbReference>
<protein>
    <recommendedName>
        <fullName evidence="11">Glutathione hydrolase proenzyme</fullName>
        <ecNumber evidence="11">2.3.2.2</ecNumber>
        <ecNumber evidence="11">3.4.19.13</ecNumber>
    </recommendedName>
    <component>
        <recommendedName>
            <fullName evidence="11">Glutathione hydrolase large chain</fullName>
        </recommendedName>
    </component>
    <component>
        <recommendedName>
            <fullName evidence="11">Glutathione hydrolase small chain</fullName>
        </recommendedName>
    </component>
</protein>
<keyword evidence="14" id="KW-1185">Reference proteome</keyword>
<dbReference type="InterPro" id="IPR029055">
    <property type="entry name" value="Ntn_hydrolases_N"/>
</dbReference>
<dbReference type="InterPro" id="IPR043138">
    <property type="entry name" value="GGT_lsub"/>
</dbReference>
<dbReference type="InterPro" id="IPR043137">
    <property type="entry name" value="GGT_ssub_C"/>
</dbReference>
<evidence type="ECO:0000256" key="1">
    <source>
        <dbReference type="ARBA" id="ARBA00001049"/>
    </source>
</evidence>
<evidence type="ECO:0000256" key="9">
    <source>
        <dbReference type="PIRSR" id="PIRSR600101-1"/>
    </source>
</evidence>
<evidence type="ECO:0000256" key="8">
    <source>
        <dbReference type="ARBA" id="ARBA00047417"/>
    </source>
</evidence>
<dbReference type="Proteomes" id="UP000320390">
    <property type="component" value="Chromosome"/>
</dbReference>
<keyword evidence="5 11" id="KW-0378">Hydrolase</keyword>
<comment type="catalytic activity">
    <reaction evidence="1 11">
        <text>an S-substituted glutathione + H2O = an S-substituted L-cysteinylglycine + L-glutamate</text>
        <dbReference type="Rhea" id="RHEA:59468"/>
        <dbReference type="ChEBI" id="CHEBI:15377"/>
        <dbReference type="ChEBI" id="CHEBI:29985"/>
        <dbReference type="ChEBI" id="CHEBI:90779"/>
        <dbReference type="ChEBI" id="CHEBI:143103"/>
        <dbReference type="EC" id="3.4.19.13"/>
    </reaction>
</comment>
<evidence type="ECO:0000256" key="4">
    <source>
        <dbReference type="ARBA" id="ARBA00022679"/>
    </source>
</evidence>
<dbReference type="EC" id="2.3.2.2" evidence="11"/>
<evidence type="ECO:0000313" key="14">
    <source>
        <dbReference type="Proteomes" id="UP000320390"/>
    </source>
</evidence>
<dbReference type="EMBL" id="CP036434">
    <property type="protein sequence ID" value="QDV04698.1"/>
    <property type="molecule type" value="Genomic_DNA"/>
</dbReference>
<keyword evidence="11" id="KW-0317">Glutathione biosynthesis</keyword>
<dbReference type="GO" id="GO:0006750">
    <property type="term" value="P:glutathione biosynthetic process"/>
    <property type="evidence" value="ECO:0007669"/>
    <property type="project" value="UniProtKB-KW"/>
</dbReference>
<comment type="catalytic activity">
    <reaction evidence="2 11">
        <text>glutathione + H2O = L-cysteinylglycine + L-glutamate</text>
        <dbReference type="Rhea" id="RHEA:28807"/>
        <dbReference type="ChEBI" id="CHEBI:15377"/>
        <dbReference type="ChEBI" id="CHEBI:29985"/>
        <dbReference type="ChEBI" id="CHEBI:57925"/>
        <dbReference type="ChEBI" id="CHEBI:61694"/>
        <dbReference type="EC" id="3.4.19.13"/>
    </reaction>
</comment>
<feature type="signal peptide" evidence="12">
    <location>
        <begin position="1"/>
        <end position="28"/>
    </location>
</feature>
<dbReference type="EC" id="3.4.19.13" evidence="11"/>
<comment type="subunit">
    <text evidence="11">This enzyme consists of two polypeptide chains, which are synthesized in precursor form from a single polypeptide.</text>
</comment>
<dbReference type="GO" id="GO:0103068">
    <property type="term" value="F:leukotriene C4 gamma-glutamyl transferase activity"/>
    <property type="evidence" value="ECO:0007669"/>
    <property type="project" value="UniProtKB-EC"/>
</dbReference>
<organism evidence="13 14">
    <name type="scientific">Saltatorellus ferox</name>
    <dbReference type="NCBI Taxonomy" id="2528018"/>
    <lineage>
        <taxon>Bacteria</taxon>
        <taxon>Pseudomonadati</taxon>
        <taxon>Planctomycetota</taxon>
        <taxon>Planctomycetia</taxon>
        <taxon>Planctomycetia incertae sedis</taxon>
        <taxon>Saltatorellus</taxon>
    </lineage>
</organism>
<dbReference type="AlphaFoldDB" id="A0A518EKS9"/>
<dbReference type="Pfam" id="PF01019">
    <property type="entry name" value="G_glu_transpept"/>
    <property type="match status" value="1"/>
</dbReference>
<comment type="PTM">
    <text evidence="11">Cleaved by autocatalysis into a large and a small subunit.</text>
</comment>
<feature type="binding site" evidence="10">
    <location>
        <position position="472"/>
    </location>
    <ligand>
        <name>L-glutamate</name>
        <dbReference type="ChEBI" id="CHEBI:29985"/>
    </ligand>
</feature>